<evidence type="ECO:0000313" key="1">
    <source>
        <dbReference type="Proteomes" id="UP000095280"/>
    </source>
</evidence>
<accession>A0A1I8F6N3</accession>
<proteinExistence type="predicted"/>
<dbReference type="WBParaSite" id="maker-unitig_22587-snap-gene-0.2-mRNA-1">
    <property type="protein sequence ID" value="maker-unitig_22587-snap-gene-0.2-mRNA-1"/>
    <property type="gene ID" value="maker-unitig_22587-snap-gene-0.2"/>
</dbReference>
<organism evidence="1 2">
    <name type="scientific">Macrostomum lignano</name>
    <dbReference type="NCBI Taxonomy" id="282301"/>
    <lineage>
        <taxon>Eukaryota</taxon>
        <taxon>Metazoa</taxon>
        <taxon>Spiralia</taxon>
        <taxon>Lophotrochozoa</taxon>
        <taxon>Platyhelminthes</taxon>
        <taxon>Rhabditophora</taxon>
        <taxon>Macrostomorpha</taxon>
        <taxon>Macrostomida</taxon>
        <taxon>Macrostomidae</taxon>
        <taxon>Macrostomum</taxon>
    </lineage>
</organism>
<dbReference type="Gene3D" id="1.10.506.10">
    <property type="entry name" value="GTPase Activation - p120gap, domain 1"/>
    <property type="match status" value="1"/>
</dbReference>
<dbReference type="AlphaFoldDB" id="A0A1I8F6N3"/>
<dbReference type="InterPro" id="IPR008936">
    <property type="entry name" value="Rho_GTPase_activation_prot"/>
</dbReference>
<name>A0A1I8F6N3_9PLAT</name>
<protein>
    <submittedName>
        <fullName evidence="2">Plexin_cytopl domain-containing protein</fullName>
    </submittedName>
</protein>
<keyword evidence="1" id="KW-1185">Reference proteome</keyword>
<dbReference type="Proteomes" id="UP000095280">
    <property type="component" value="Unplaced"/>
</dbReference>
<reference evidence="2" key="1">
    <citation type="submission" date="2016-11" db="UniProtKB">
        <authorList>
            <consortium name="WormBaseParasite"/>
        </authorList>
    </citation>
    <scope>IDENTIFICATION</scope>
</reference>
<sequence>GRRRADAHDFAAATRSRSRATDVRHKCLSDYSMRGDSAVVARADSGRRPLRHGRKTHLAAAERSRTLVGGGLAPRGKFKGIPPRHYHFAQPLQWKNLTDNITTCLARPVPSPRTGALCIKYLFDQLDDIARDTEFTRDAAHIWKSNAVINMLSGHHVAPTLPAPHLHQRRIQHHMMQQQQQQQPFQPHTPLTYQQMQLGPFSPHNG</sequence>
<evidence type="ECO:0000313" key="2">
    <source>
        <dbReference type="WBParaSite" id="maker-unitig_22587-snap-gene-0.2-mRNA-1"/>
    </source>
</evidence>